<dbReference type="AlphaFoldDB" id="A0A974SM58"/>
<evidence type="ECO:0000313" key="3">
    <source>
        <dbReference type="Proteomes" id="UP000596427"/>
    </source>
</evidence>
<gene>
    <name evidence="2" type="ORF">EZH22_30655</name>
</gene>
<accession>A0A974SM58</accession>
<geneLocation type="plasmid" evidence="2 3">
    <name>unnamed2</name>
</geneLocation>
<name>A0A974SM58_9HYPH</name>
<keyword evidence="1" id="KW-0812">Transmembrane</keyword>
<keyword evidence="1" id="KW-1133">Transmembrane helix</keyword>
<sequence length="92" mass="10213">MLDPNADWSLWTDWRWTAVPISTIAGLHGSLLLVGPLGFLGAIIAGKTLIGLVLIALYAAYLFYCARKRRGPYQQLVALYIVHVAGCQWRAR</sequence>
<keyword evidence="1" id="KW-0472">Membrane</keyword>
<evidence type="ECO:0000313" key="2">
    <source>
        <dbReference type="EMBL" id="QRG10089.1"/>
    </source>
</evidence>
<proteinExistence type="predicted"/>
<evidence type="ECO:0000256" key="1">
    <source>
        <dbReference type="SAM" id="Phobius"/>
    </source>
</evidence>
<keyword evidence="3" id="KW-1185">Reference proteome</keyword>
<dbReference type="EMBL" id="CP063364">
    <property type="protein sequence ID" value="QRG10089.1"/>
    <property type="molecule type" value="Genomic_DNA"/>
</dbReference>
<protein>
    <submittedName>
        <fullName evidence="2">Uncharacterized protein</fullName>
    </submittedName>
</protein>
<dbReference type="RefSeq" id="WP_203196970.1">
    <property type="nucleotide sequence ID" value="NZ_CP063364.1"/>
</dbReference>
<feature type="transmembrane region" description="Helical" evidence="1">
    <location>
        <begin position="37"/>
        <end position="64"/>
    </location>
</feature>
<dbReference type="Proteomes" id="UP000596427">
    <property type="component" value="Plasmid unnamed2"/>
</dbReference>
<keyword evidence="2" id="KW-0614">Plasmid</keyword>
<reference evidence="2 3" key="1">
    <citation type="submission" date="2020-10" db="EMBL/GenBank/DDBJ databases">
        <title>Degradation of 1,4-Dioxane by Xanthobacter sp. YN2, via a Novel Group-2 Soluble Di-Iron Monooxygenase.</title>
        <authorList>
            <person name="Ma F."/>
            <person name="Wang Y."/>
            <person name="Yang J."/>
            <person name="Guo H."/>
            <person name="Su D."/>
            <person name="Yu L."/>
        </authorList>
    </citation>
    <scope>NUCLEOTIDE SEQUENCE [LARGE SCALE GENOMIC DNA]</scope>
    <source>
        <strain evidence="2 3">YN2</strain>
        <plasmid evidence="2 3">unnamed2</plasmid>
    </source>
</reference>
<organism evidence="2 3">
    <name type="scientific">Xanthobacter dioxanivorans</name>
    <dbReference type="NCBI Taxonomy" id="2528964"/>
    <lineage>
        <taxon>Bacteria</taxon>
        <taxon>Pseudomonadati</taxon>
        <taxon>Pseudomonadota</taxon>
        <taxon>Alphaproteobacteria</taxon>
        <taxon>Hyphomicrobiales</taxon>
        <taxon>Xanthobacteraceae</taxon>
        <taxon>Xanthobacter</taxon>
    </lineage>
</organism>
<dbReference type="KEGG" id="xdi:EZH22_30655"/>